<keyword evidence="3" id="KW-0813">Transport</keyword>
<comment type="caution">
    <text evidence="5">The sequence shown here is derived from an EMBL/GenBank/DDBJ whole genome shotgun (WGS) entry which is preliminary data.</text>
</comment>
<dbReference type="EMBL" id="PJNW01000004">
    <property type="protein sequence ID" value="PKR89771.1"/>
    <property type="molecule type" value="Genomic_DNA"/>
</dbReference>
<protein>
    <submittedName>
        <fullName evidence="5">ABC transporter substrate-binding protein</fullName>
    </submittedName>
</protein>
<dbReference type="Proteomes" id="UP000233491">
    <property type="component" value="Unassembled WGS sequence"/>
</dbReference>
<evidence type="ECO:0000256" key="1">
    <source>
        <dbReference type="ARBA" id="ARBA00004418"/>
    </source>
</evidence>
<evidence type="ECO:0000313" key="5">
    <source>
        <dbReference type="EMBL" id="PKR89771.1"/>
    </source>
</evidence>
<dbReference type="Pfam" id="PF13416">
    <property type="entry name" value="SBP_bac_8"/>
    <property type="match status" value="1"/>
</dbReference>
<dbReference type="RefSeq" id="WP_101288572.1">
    <property type="nucleotide sequence ID" value="NZ_FOUQ01000009.1"/>
</dbReference>
<dbReference type="AlphaFoldDB" id="A0A1I4UVT8"/>
<comment type="similarity">
    <text evidence="2">Belongs to the bacterial solute-binding protein 1 family.</text>
</comment>
<dbReference type="Gene3D" id="3.40.190.10">
    <property type="entry name" value="Periplasmic binding protein-like II"/>
    <property type="match status" value="2"/>
</dbReference>
<keyword evidence="6" id="KW-1185">Reference proteome</keyword>
<dbReference type="InterPro" id="IPR050490">
    <property type="entry name" value="Bact_solute-bd_prot1"/>
</dbReference>
<comment type="subcellular location">
    <subcellularLocation>
        <location evidence="1">Periplasm</location>
    </subcellularLocation>
</comment>
<evidence type="ECO:0000256" key="3">
    <source>
        <dbReference type="ARBA" id="ARBA00022448"/>
    </source>
</evidence>
<dbReference type="GO" id="GO:0042597">
    <property type="term" value="C:periplasmic space"/>
    <property type="evidence" value="ECO:0007669"/>
    <property type="project" value="UniProtKB-SubCell"/>
</dbReference>
<dbReference type="OrthoDB" id="6416561at2"/>
<dbReference type="SUPFAM" id="SSF53850">
    <property type="entry name" value="Periplasmic binding protein-like II"/>
    <property type="match status" value="1"/>
</dbReference>
<evidence type="ECO:0000256" key="2">
    <source>
        <dbReference type="ARBA" id="ARBA00008520"/>
    </source>
</evidence>
<sequence>MQLRLNGEMRLVAGAILGAALLAVPARAEDIVIKMWTLDNNGYKEFIAEAAESFKATHPNVTIEHQIFPGDPYKTALKVALVGSDGPDVFFNWSGDRAKQLIKDKLALDITDFGNAPGGFAKVLPEGWLDAFRYDGRLYGVAMDAVSKYVFYDKAYFAEHKLEIPKTLGELGALCKAVRGINPDTIPMPLGNKTRWKAIHWMTMLNERAMGVEGTAADYDLSRPADQLYTDPGYAKAFQALVDLQDAGCFEDAPNATEYAIADSMFATKASPMEYCGTWCTSGLDAAGFTDYGFFRLPVMEGGKGSADANFLVPEGYQVSAKTAHPKEAVEWLSFLVSDEQGLKFAEKVQFLPSNAKLIDKAEGVPQSFKDIARDVGTLKQGVNVLDALLESTVADAYMNATVEVLNRTLTPEAAVGKVREAALAAQAKQ</sequence>
<dbReference type="PANTHER" id="PTHR43649:SF29">
    <property type="entry name" value="OSMOPROTECTIVE COMPOUNDS-BINDING PROTEIN GGTB"/>
    <property type="match status" value="1"/>
</dbReference>
<accession>A0A1I4UVT8</accession>
<keyword evidence="4" id="KW-0574">Periplasm</keyword>
<reference evidence="5 6" key="1">
    <citation type="submission" date="2017-12" db="EMBL/GenBank/DDBJ databases">
        <title>Anaerobic carbon monoxide metabolism by Pleomorphomonas carboxyditropha sp. nov., a new mesophilic hydrogenogenic carboxidotroph.</title>
        <authorList>
            <person name="Esquivel-Elizondo S."/>
            <person name="Krajmalnik-Brown R."/>
        </authorList>
    </citation>
    <scope>NUCLEOTIDE SEQUENCE [LARGE SCALE GENOMIC DNA]</scope>
    <source>
        <strain evidence="5 6">R5-392</strain>
    </source>
</reference>
<gene>
    <name evidence="5" type="ORF">CXZ10_07685</name>
</gene>
<dbReference type="InterPro" id="IPR006059">
    <property type="entry name" value="SBP"/>
</dbReference>
<evidence type="ECO:0000256" key="4">
    <source>
        <dbReference type="ARBA" id="ARBA00022764"/>
    </source>
</evidence>
<dbReference type="PANTHER" id="PTHR43649">
    <property type="entry name" value="ARABINOSE-BINDING PROTEIN-RELATED"/>
    <property type="match status" value="1"/>
</dbReference>
<proteinExistence type="inferred from homology"/>
<evidence type="ECO:0000313" key="6">
    <source>
        <dbReference type="Proteomes" id="UP000233491"/>
    </source>
</evidence>
<organism evidence="5 6">
    <name type="scientific">Pleomorphomonas diazotrophica</name>
    <dbReference type="NCBI Taxonomy" id="1166257"/>
    <lineage>
        <taxon>Bacteria</taxon>
        <taxon>Pseudomonadati</taxon>
        <taxon>Pseudomonadota</taxon>
        <taxon>Alphaproteobacteria</taxon>
        <taxon>Hyphomicrobiales</taxon>
        <taxon>Pleomorphomonadaceae</taxon>
        <taxon>Pleomorphomonas</taxon>
    </lineage>
</organism>
<name>A0A1I4UVT8_9HYPH</name>